<evidence type="ECO:0000256" key="1">
    <source>
        <dbReference type="SAM" id="SignalP"/>
    </source>
</evidence>
<organism evidence="2 3">
    <name type="scientific">Sneathiella sedimenti</name>
    <dbReference type="NCBI Taxonomy" id="2816034"/>
    <lineage>
        <taxon>Bacteria</taxon>
        <taxon>Pseudomonadati</taxon>
        <taxon>Pseudomonadota</taxon>
        <taxon>Alphaproteobacteria</taxon>
        <taxon>Sneathiellales</taxon>
        <taxon>Sneathiellaceae</taxon>
        <taxon>Sneathiella</taxon>
    </lineage>
</organism>
<feature type="signal peptide" evidence="1">
    <location>
        <begin position="1"/>
        <end position="27"/>
    </location>
</feature>
<feature type="chain" id="PRO_5045166801" description="Blue (type 1) copper domain-containing protein" evidence="1">
    <location>
        <begin position="28"/>
        <end position="164"/>
    </location>
</feature>
<dbReference type="Proteomes" id="UP000664761">
    <property type="component" value="Unassembled WGS sequence"/>
</dbReference>
<gene>
    <name evidence="2" type="ORF">J0X12_00480</name>
</gene>
<sequence length="164" mass="18117">MKWNSSLLFSGLTALMFLPLLAAPSHAAGEDVTVITLTQTACQFVESENGVDHGYTSAEMADCEKINAETGEERLANSEVLTLKPGKYIFRVTNKNVPYSLGFWVREQDYNWANPLHKLNKTSVSGGGLDIGTTLDYEVELKEGEYLYSCPLNTTPDYKLVVKA</sequence>
<keyword evidence="1" id="KW-0732">Signal</keyword>
<dbReference type="RefSeq" id="WP_207040854.1">
    <property type="nucleotide sequence ID" value="NZ_JAFLNC010000001.1"/>
</dbReference>
<proteinExistence type="predicted"/>
<dbReference type="EMBL" id="JAFLNC010000001">
    <property type="protein sequence ID" value="MBO0332067.1"/>
    <property type="molecule type" value="Genomic_DNA"/>
</dbReference>
<evidence type="ECO:0000313" key="2">
    <source>
        <dbReference type="EMBL" id="MBO0332067.1"/>
    </source>
</evidence>
<protein>
    <recommendedName>
        <fullName evidence="4">Blue (type 1) copper domain-containing protein</fullName>
    </recommendedName>
</protein>
<evidence type="ECO:0008006" key="4">
    <source>
        <dbReference type="Google" id="ProtNLM"/>
    </source>
</evidence>
<name>A0ABS3F278_9PROT</name>
<comment type="caution">
    <text evidence="2">The sequence shown here is derived from an EMBL/GenBank/DDBJ whole genome shotgun (WGS) entry which is preliminary data.</text>
</comment>
<keyword evidence="3" id="KW-1185">Reference proteome</keyword>
<reference evidence="2 3" key="1">
    <citation type="submission" date="2021-03" db="EMBL/GenBank/DDBJ databases">
        <title>Sneathiella sp. CAU 1612 isolated from Kang Won-do.</title>
        <authorList>
            <person name="Kim W."/>
        </authorList>
    </citation>
    <scope>NUCLEOTIDE SEQUENCE [LARGE SCALE GENOMIC DNA]</scope>
    <source>
        <strain evidence="2 3">CAU 1612</strain>
    </source>
</reference>
<evidence type="ECO:0000313" key="3">
    <source>
        <dbReference type="Proteomes" id="UP000664761"/>
    </source>
</evidence>
<accession>A0ABS3F278</accession>